<dbReference type="InterPro" id="IPR011060">
    <property type="entry name" value="RibuloseP-bd_barrel"/>
</dbReference>
<evidence type="ECO:0000256" key="1">
    <source>
        <dbReference type="ARBA" id="ARBA00006007"/>
    </source>
</evidence>
<dbReference type="PIRSF" id="PIRSF005956">
    <property type="entry name" value="BtpA"/>
    <property type="match status" value="1"/>
</dbReference>
<comment type="caution">
    <text evidence="2">The sequence shown here is derived from an EMBL/GenBank/DDBJ whole genome shotgun (WGS) entry which is preliminary data.</text>
</comment>
<proteinExistence type="inferred from homology"/>
<dbReference type="RefSeq" id="WP_310923534.1">
    <property type="nucleotide sequence ID" value="NZ_JAMQOP010000001.1"/>
</dbReference>
<dbReference type="InterPro" id="IPR005137">
    <property type="entry name" value="BtpA"/>
</dbReference>
<keyword evidence="3" id="KW-1185">Reference proteome</keyword>
<dbReference type="EMBL" id="JAMQOP010000001">
    <property type="protein sequence ID" value="MDS0298738.1"/>
    <property type="molecule type" value="Genomic_DNA"/>
</dbReference>
<accession>A0ABU2GEP0</accession>
<dbReference type="NCBIfam" id="TIGR00259">
    <property type="entry name" value="thylakoid_BtpA"/>
    <property type="match status" value="1"/>
</dbReference>
<organism evidence="2 3">
    <name type="scientific">Halogeometricum salsisoli</name>
    <dbReference type="NCBI Taxonomy" id="2950536"/>
    <lineage>
        <taxon>Archaea</taxon>
        <taxon>Methanobacteriati</taxon>
        <taxon>Methanobacteriota</taxon>
        <taxon>Stenosarchaea group</taxon>
        <taxon>Halobacteria</taxon>
        <taxon>Halobacteriales</taxon>
        <taxon>Haloferacaceae</taxon>
        <taxon>Halogeometricum</taxon>
    </lineage>
</organism>
<comment type="similarity">
    <text evidence="1">Belongs to the BtpA family.</text>
</comment>
<dbReference type="PANTHER" id="PTHR21381">
    <property type="entry name" value="ZGC:162297"/>
    <property type="match status" value="1"/>
</dbReference>
<dbReference type="PANTHER" id="PTHR21381:SF3">
    <property type="entry name" value="SGC REGION PROTEIN SGCQ-RELATED"/>
    <property type="match status" value="1"/>
</dbReference>
<name>A0ABU2GEP0_9EURY</name>
<protein>
    <submittedName>
        <fullName evidence="2">BtpA/SgcQ family protein</fullName>
    </submittedName>
</protein>
<dbReference type="Pfam" id="PF03437">
    <property type="entry name" value="BtpA"/>
    <property type="match status" value="1"/>
</dbReference>
<dbReference type="Proteomes" id="UP001257060">
    <property type="component" value="Unassembled WGS sequence"/>
</dbReference>
<sequence length="273" mass="27330">MHEQSLSLPDRAVVGMVHLRALPGAPTHDEDAGLDAVRAAALEDAAALESGGVDAVMVENFGDAPFYPDDVPKHTVAAMTAVVVAVAREVDVPVGVNVLRNDAEAALSVAAATDASFVRVNVHAGARVTDQGIVEGRAHETMRLRESLGADAAVLADVGVKHSEPLGRETSLDVAVEEVVGRGLADGVVVSGSGTGAPTDDSDLATVAGAAEAAGVPALVGSGVTAETVAATLERADGVVVGTALKEGGETTAPVEESRVRAVVEAARAGSES</sequence>
<reference evidence="2 3" key="1">
    <citation type="submission" date="2022-06" db="EMBL/GenBank/DDBJ databases">
        <title>Halogeometricum sp. a new haloarchaeum isolate from saline soil.</title>
        <authorList>
            <person name="Strakova D."/>
            <person name="Galisteo C."/>
            <person name="Sanchez-Porro C."/>
            <person name="Ventosa A."/>
        </authorList>
    </citation>
    <scope>NUCLEOTIDE SEQUENCE [LARGE SCALE GENOMIC DNA]</scope>
    <source>
        <strain evidence="2 3">S1BR25-6</strain>
    </source>
</reference>
<dbReference type="SUPFAM" id="SSF51366">
    <property type="entry name" value="Ribulose-phoshate binding barrel"/>
    <property type="match status" value="1"/>
</dbReference>
<evidence type="ECO:0000313" key="2">
    <source>
        <dbReference type="EMBL" id="MDS0298738.1"/>
    </source>
</evidence>
<evidence type="ECO:0000313" key="3">
    <source>
        <dbReference type="Proteomes" id="UP001257060"/>
    </source>
</evidence>
<gene>
    <name evidence="2" type="ORF">NDI76_08280</name>
</gene>